<evidence type="ECO:0000256" key="10">
    <source>
        <dbReference type="ARBA" id="ARBA00022777"/>
    </source>
</evidence>
<evidence type="ECO:0000256" key="6">
    <source>
        <dbReference type="ARBA" id="ARBA00012102"/>
    </source>
</evidence>
<evidence type="ECO:0000256" key="16">
    <source>
        <dbReference type="HAMAP-Rule" id="MF_01274"/>
    </source>
</evidence>
<feature type="binding site" evidence="16">
    <location>
        <position position="181"/>
    </location>
    <ligand>
        <name>substrate</name>
    </ligand>
</feature>
<dbReference type="EC" id="2.7.1.33" evidence="6 16"/>
<dbReference type="GO" id="GO:0005524">
    <property type="term" value="F:ATP binding"/>
    <property type="evidence" value="ECO:0007669"/>
    <property type="project" value="UniProtKB-UniRule"/>
</dbReference>
<evidence type="ECO:0000256" key="2">
    <source>
        <dbReference type="ARBA" id="ARBA00001958"/>
    </source>
</evidence>
<keyword evidence="9 16" id="KW-0547">Nucleotide-binding</keyword>
<evidence type="ECO:0000256" key="15">
    <source>
        <dbReference type="ARBA" id="ARBA00040883"/>
    </source>
</evidence>
<evidence type="ECO:0000256" key="14">
    <source>
        <dbReference type="ARBA" id="ARBA00038036"/>
    </source>
</evidence>
<comment type="subcellular location">
    <subcellularLocation>
        <location evidence="3 16">Cytoplasm</location>
    </subcellularLocation>
</comment>
<keyword evidence="16" id="KW-0479">Metal-binding</keyword>
<feature type="binding site" evidence="16">
    <location>
        <position position="130"/>
    </location>
    <ligand>
        <name>ATP</name>
        <dbReference type="ChEBI" id="CHEBI:30616"/>
    </ligand>
</feature>
<keyword evidence="18" id="KW-1185">Reference proteome</keyword>
<dbReference type="InterPro" id="IPR043129">
    <property type="entry name" value="ATPase_NBD"/>
</dbReference>
<evidence type="ECO:0000256" key="5">
    <source>
        <dbReference type="ARBA" id="ARBA00011738"/>
    </source>
</evidence>
<dbReference type="UniPathway" id="UPA00241">
    <property type="reaction ID" value="UER00352"/>
</dbReference>
<keyword evidence="12 16" id="KW-0630">Potassium</keyword>
<comment type="similarity">
    <text evidence="14 16">Belongs to the type III pantothenate kinase family.</text>
</comment>
<keyword evidence="11 16" id="KW-0067">ATP-binding</keyword>
<dbReference type="Gene3D" id="3.30.420.40">
    <property type="match status" value="2"/>
</dbReference>
<comment type="cofactor">
    <cofactor evidence="16">
        <name>NH4(+)</name>
        <dbReference type="ChEBI" id="CHEBI:28938"/>
    </cofactor>
    <cofactor evidence="16">
        <name>K(+)</name>
        <dbReference type="ChEBI" id="CHEBI:29103"/>
    </cofactor>
    <text evidence="16">A monovalent cation. Ammonium or potassium.</text>
</comment>
<feature type="binding site" evidence="16">
    <location>
        <begin position="8"/>
        <end position="15"/>
    </location>
    <ligand>
        <name>ATP</name>
        <dbReference type="ChEBI" id="CHEBI:30616"/>
    </ligand>
</feature>
<evidence type="ECO:0000256" key="1">
    <source>
        <dbReference type="ARBA" id="ARBA00001206"/>
    </source>
</evidence>
<comment type="caution">
    <text evidence="16">Lacks conserved residue(s) required for the propagation of feature annotation.</text>
</comment>
<evidence type="ECO:0000256" key="8">
    <source>
        <dbReference type="ARBA" id="ARBA00022679"/>
    </source>
</evidence>
<dbReference type="HOGENOM" id="CLU_066627_1_0_9"/>
<keyword evidence="10 16" id="KW-0418">Kinase</keyword>
<dbReference type="AlphaFoldDB" id="G8TWT9"/>
<dbReference type="PANTHER" id="PTHR34265">
    <property type="entry name" value="TYPE III PANTOTHENATE KINASE"/>
    <property type="match status" value="1"/>
</dbReference>
<comment type="pathway">
    <text evidence="4 16">Cofactor biosynthesis; coenzyme A biosynthesis; CoA from (R)-pantothenate: step 1/5.</text>
</comment>
<evidence type="ECO:0000256" key="12">
    <source>
        <dbReference type="ARBA" id="ARBA00022958"/>
    </source>
</evidence>
<dbReference type="Proteomes" id="UP000005439">
    <property type="component" value="Chromosome"/>
</dbReference>
<keyword evidence="8 16" id="KW-0808">Transferase</keyword>
<dbReference type="KEGG" id="sap:Sulac_0215"/>
<comment type="cofactor">
    <cofactor evidence="2">
        <name>K(+)</name>
        <dbReference type="ChEBI" id="CHEBI:29103"/>
    </cofactor>
</comment>
<dbReference type="GO" id="GO:0004594">
    <property type="term" value="F:pantothenate kinase activity"/>
    <property type="evidence" value="ECO:0007669"/>
    <property type="project" value="UniProtKB-UniRule"/>
</dbReference>
<organism evidence="17 18">
    <name type="scientific">Sulfobacillus acidophilus (strain ATCC 700253 / DSM 10332 / NAL)</name>
    <dbReference type="NCBI Taxonomy" id="679936"/>
    <lineage>
        <taxon>Bacteria</taxon>
        <taxon>Bacillati</taxon>
        <taxon>Bacillota</taxon>
        <taxon>Clostridia</taxon>
        <taxon>Eubacteriales</taxon>
        <taxon>Clostridiales Family XVII. Incertae Sedis</taxon>
        <taxon>Sulfobacillus</taxon>
    </lineage>
</organism>
<feature type="active site" description="Proton acceptor" evidence="16">
    <location>
        <position position="107"/>
    </location>
</feature>
<accession>G8TWT9</accession>
<evidence type="ECO:0000313" key="18">
    <source>
        <dbReference type="Proteomes" id="UP000005439"/>
    </source>
</evidence>
<sequence>MDGVLAIDIGNTHIKLGLYRQGRWINEWRLSTEIRRTADEYHLTMQGLMREAGITHVERVVLASVVPLLTPIFVRVARHVSGSNPLEITPPGYGLAIDYPAEMLGADRFVNALAAWQLMKRPVVVVDVGTTATVDAVADATFLGGAIAPGPHFLVQALAQGTARLPQVMPAIEAWAIGKTTQQAIQAGVGHGFVGMVRALIEETRSVIGATAPIVMTGGWATRIMPYLNLPVLVEPRLTLEGLRYAEEWHRRHQP</sequence>
<dbReference type="NCBIfam" id="TIGR00671">
    <property type="entry name" value="baf"/>
    <property type="match status" value="1"/>
</dbReference>
<comment type="catalytic activity">
    <reaction evidence="1 16">
        <text>(R)-pantothenate + ATP = (R)-4'-phosphopantothenate + ADP + H(+)</text>
        <dbReference type="Rhea" id="RHEA:16373"/>
        <dbReference type="ChEBI" id="CHEBI:10986"/>
        <dbReference type="ChEBI" id="CHEBI:15378"/>
        <dbReference type="ChEBI" id="CHEBI:29032"/>
        <dbReference type="ChEBI" id="CHEBI:30616"/>
        <dbReference type="ChEBI" id="CHEBI:456216"/>
        <dbReference type="EC" id="2.7.1.33"/>
    </reaction>
</comment>
<reference evidence="18" key="1">
    <citation type="submission" date="2011-12" db="EMBL/GenBank/DDBJ databases">
        <title>The complete genome of chromosome of Sulfobacillus acidophilus DSM 10332.</title>
        <authorList>
            <person name="Lucas S."/>
            <person name="Han J."/>
            <person name="Lapidus A."/>
            <person name="Bruce D."/>
            <person name="Goodwin L."/>
            <person name="Pitluck S."/>
            <person name="Peters L."/>
            <person name="Kyrpides N."/>
            <person name="Mavromatis K."/>
            <person name="Ivanova N."/>
            <person name="Mikhailova N."/>
            <person name="Chertkov O."/>
            <person name="Saunders E."/>
            <person name="Detter J.C."/>
            <person name="Tapia R."/>
            <person name="Han C."/>
            <person name="Land M."/>
            <person name="Hauser L."/>
            <person name="Markowitz V."/>
            <person name="Cheng J.-F."/>
            <person name="Hugenholtz P."/>
            <person name="Woyke T."/>
            <person name="Wu D."/>
            <person name="Pukall R."/>
            <person name="Gehrich-Schroeter G."/>
            <person name="Schneider S."/>
            <person name="Klenk H.-P."/>
            <person name="Eisen J.A."/>
        </authorList>
    </citation>
    <scope>NUCLEOTIDE SEQUENCE [LARGE SCALE GENOMIC DNA]</scope>
    <source>
        <strain evidence="18">ATCC 700253 / DSM 10332 / NAL</strain>
    </source>
</reference>
<dbReference type="HAMAP" id="MF_01274">
    <property type="entry name" value="Pantothen_kinase_3"/>
    <property type="match status" value="1"/>
</dbReference>
<dbReference type="GO" id="GO:0005737">
    <property type="term" value="C:cytoplasm"/>
    <property type="evidence" value="ECO:0007669"/>
    <property type="project" value="UniProtKB-SubCell"/>
</dbReference>
<name>G8TWT9_SULAD</name>
<protein>
    <recommendedName>
        <fullName evidence="15 16">Type III pantothenate kinase</fullName>
        <ecNumber evidence="6 16">2.7.1.33</ecNumber>
    </recommendedName>
    <alternativeName>
        <fullName evidence="16">PanK-III</fullName>
    </alternativeName>
    <alternativeName>
        <fullName evidence="16">Pantothenic acid kinase</fullName>
    </alternativeName>
</protein>
<dbReference type="STRING" id="679936.Sulac_0215"/>
<keyword evidence="13 16" id="KW-0173">Coenzyme A biosynthesis</keyword>
<dbReference type="PANTHER" id="PTHR34265:SF1">
    <property type="entry name" value="TYPE III PANTOTHENATE KINASE"/>
    <property type="match status" value="1"/>
</dbReference>
<evidence type="ECO:0000313" key="17">
    <source>
        <dbReference type="EMBL" id="AEW03787.1"/>
    </source>
</evidence>
<evidence type="ECO:0000256" key="9">
    <source>
        <dbReference type="ARBA" id="ARBA00022741"/>
    </source>
</evidence>
<comment type="function">
    <text evidence="16">Catalyzes the phosphorylation of pantothenate (Pan), the first step in CoA biosynthesis.</text>
</comment>
<evidence type="ECO:0000256" key="11">
    <source>
        <dbReference type="ARBA" id="ARBA00022840"/>
    </source>
</evidence>
<evidence type="ECO:0000256" key="7">
    <source>
        <dbReference type="ARBA" id="ARBA00022490"/>
    </source>
</evidence>
<feature type="binding site" evidence="16">
    <location>
        <position position="127"/>
    </location>
    <ligand>
        <name>K(+)</name>
        <dbReference type="ChEBI" id="CHEBI:29103"/>
    </ligand>
</feature>
<evidence type="ECO:0000256" key="13">
    <source>
        <dbReference type="ARBA" id="ARBA00022993"/>
    </source>
</evidence>
<dbReference type="GO" id="GO:0015937">
    <property type="term" value="P:coenzyme A biosynthetic process"/>
    <property type="evidence" value="ECO:0007669"/>
    <property type="project" value="UniProtKB-UniRule"/>
</dbReference>
<dbReference type="Pfam" id="PF03309">
    <property type="entry name" value="Pan_kinase"/>
    <property type="match status" value="1"/>
</dbReference>
<dbReference type="PATRIC" id="fig|679936.5.peg.219"/>
<proteinExistence type="inferred from homology"/>
<gene>
    <name evidence="16" type="primary">coaX</name>
    <name evidence="17" type="ordered locus">Sulac_0215</name>
</gene>
<feature type="binding site" evidence="16">
    <location>
        <begin position="105"/>
        <end position="108"/>
    </location>
    <ligand>
        <name>substrate</name>
    </ligand>
</feature>
<reference evidence="17 18" key="2">
    <citation type="journal article" date="2012" name="Stand. Genomic Sci.">
        <title>Complete genome sequence of the moderately thermophilic mineral-sulfide-oxidizing firmicute Sulfobacillus acidophilus type strain (NAL(T)).</title>
        <authorList>
            <person name="Anderson I."/>
            <person name="Chertkov O."/>
            <person name="Chen A."/>
            <person name="Saunders E."/>
            <person name="Lapidus A."/>
            <person name="Nolan M."/>
            <person name="Lucas S."/>
            <person name="Hammon N."/>
            <person name="Deshpande S."/>
            <person name="Cheng J.F."/>
            <person name="Han C."/>
            <person name="Tapia R."/>
            <person name="Goodwin L.A."/>
            <person name="Pitluck S."/>
            <person name="Liolios K."/>
            <person name="Pagani I."/>
            <person name="Ivanova N."/>
            <person name="Mikhailova N."/>
            <person name="Pati A."/>
            <person name="Palaniappan K."/>
            <person name="Land M."/>
            <person name="Pan C."/>
            <person name="Rohde M."/>
            <person name="Pukall R."/>
            <person name="Goker M."/>
            <person name="Detter J.C."/>
            <person name="Woyke T."/>
            <person name="Bristow J."/>
            <person name="Eisen J.A."/>
            <person name="Markowitz V."/>
            <person name="Hugenholtz P."/>
            <person name="Kyrpides N.C."/>
            <person name="Klenk H.P."/>
            <person name="Mavromatis K."/>
        </authorList>
    </citation>
    <scope>NUCLEOTIDE SEQUENCE [LARGE SCALE GENOMIC DNA]</scope>
    <source>
        <strain evidence="18">ATCC 700253 / DSM 10332 / NAL</strain>
    </source>
</reference>
<evidence type="ECO:0000256" key="4">
    <source>
        <dbReference type="ARBA" id="ARBA00005225"/>
    </source>
</evidence>
<keyword evidence="7 16" id="KW-0963">Cytoplasm</keyword>
<evidence type="ECO:0000256" key="3">
    <source>
        <dbReference type="ARBA" id="ARBA00004496"/>
    </source>
</evidence>
<comment type="subunit">
    <text evidence="5 16">Homodimer.</text>
</comment>
<dbReference type="InterPro" id="IPR004619">
    <property type="entry name" value="Type_III_PanK"/>
</dbReference>
<dbReference type="SUPFAM" id="SSF53067">
    <property type="entry name" value="Actin-like ATPase domain"/>
    <property type="match status" value="2"/>
</dbReference>
<dbReference type="EMBL" id="CP003179">
    <property type="protein sequence ID" value="AEW03787.1"/>
    <property type="molecule type" value="Genomic_DNA"/>
</dbReference>
<dbReference type="GO" id="GO:0046872">
    <property type="term" value="F:metal ion binding"/>
    <property type="evidence" value="ECO:0007669"/>
    <property type="project" value="UniProtKB-KW"/>
</dbReference>
<dbReference type="CDD" id="cd24015">
    <property type="entry name" value="ASKHA_NBD_PanK-III"/>
    <property type="match status" value="1"/>
</dbReference>